<dbReference type="Pfam" id="PF10282">
    <property type="entry name" value="Lactonase"/>
    <property type="match status" value="1"/>
</dbReference>
<evidence type="ECO:0000256" key="1">
    <source>
        <dbReference type="ARBA" id="ARBA00005564"/>
    </source>
</evidence>
<name>A0A6A8A5F6_9HYPH</name>
<comment type="similarity">
    <text evidence="1">Belongs to the cycloisomerase 2 family.</text>
</comment>
<dbReference type="SUPFAM" id="SSF50974">
    <property type="entry name" value="Nitrous oxide reductase, N-terminal domain"/>
    <property type="match status" value="2"/>
</dbReference>
<dbReference type="PANTHER" id="PTHR30344">
    <property type="entry name" value="6-PHOSPHOGLUCONOLACTONASE-RELATED"/>
    <property type="match status" value="1"/>
</dbReference>
<dbReference type="RefSeq" id="WP_338015038.1">
    <property type="nucleotide sequence ID" value="NZ_WIXI01000022.1"/>
</dbReference>
<dbReference type="EMBL" id="WIXI01000022">
    <property type="protein sequence ID" value="MQY44820.1"/>
    <property type="molecule type" value="Genomic_DNA"/>
</dbReference>
<dbReference type="PANTHER" id="PTHR30344:SF1">
    <property type="entry name" value="6-PHOSPHOGLUCONOLACTONASE"/>
    <property type="match status" value="1"/>
</dbReference>
<protein>
    <submittedName>
        <fullName evidence="3">Beta-propeller fold lactonase family protein</fullName>
    </submittedName>
</protein>
<dbReference type="GO" id="GO:0006006">
    <property type="term" value="P:glucose metabolic process"/>
    <property type="evidence" value="ECO:0007669"/>
    <property type="project" value="UniProtKB-KW"/>
</dbReference>
<keyword evidence="2" id="KW-0119">Carbohydrate metabolism</keyword>
<dbReference type="GO" id="GO:0005829">
    <property type="term" value="C:cytosol"/>
    <property type="evidence" value="ECO:0007669"/>
    <property type="project" value="TreeGrafter"/>
</dbReference>
<dbReference type="InterPro" id="IPR011045">
    <property type="entry name" value="N2O_reductase_N"/>
</dbReference>
<evidence type="ECO:0000256" key="2">
    <source>
        <dbReference type="ARBA" id="ARBA00022526"/>
    </source>
</evidence>
<reference evidence="3 4" key="1">
    <citation type="submission" date="2019-11" db="EMBL/GenBank/DDBJ databases">
        <title>Genome analysis of Rhizobacterium cereale a novel genus and species isolated from maize roots in North Spain.</title>
        <authorList>
            <person name="Menendez E."/>
            <person name="Flores-Felix J.D."/>
            <person name="Ramirez-Bahena M.-H."/>
            <person name="Igual J.M."/>
            <person name="Garcia-Fraile P."/>
            <person name="Peix A."/>
            <person name="Velazquez E."/>
        </authorList>
    </citation>
    <scope>NUCLEOTIDE SEQUENCE [LARGE SCALE GENOMIC DNA]</scope>
    <source>
        <strain evidence="3 4">RZME27</strain>
    </source>
</reference>
<dbReference type="GO" id="GO:0017057">
    <property type="term" value="F:6-phosphogluconolactonase activity"/>
    <property type="evidence" value="ECO:0007669"/>
    <property type="project" value="TreeGrafter"/>
</dbReference>
<comment type="caution">
    <text evidence="3">The sequence shown here is derived from an EMBL/GenBank/DDBJ whole genome shotgun (WGS) entry which is preliminary data.</text>
</comment>
<gene>
    <name evidence="3" type="ORF">GAO09_01865</name>
</gene>
<dbReference type="Proteomes" id="UP000435138">
    <property type="component" value="Unassembled WGS sequence"/>
</dbReference>
<keyword evidence="2" id="KW-0313">Glucose metabolism</keyword>
<evidence type="ECO:0000313" key="4">
    <source>
        <dbReference type="Proteomes" id="UP000435138"/>
    </source>
</evidence>
<dbReference type="InterPro" id="IPR050282">
    <property type="entry name" value="Cycloisomerase_2"/>
</dbReference>
<evidence type="ECO:0000313" key="3">
    <source>
        <dbReference type="EMBL" id="MQY44820.1"/>
    </source>
</evidence>
<accession>A0A6A8A5F6</accession>
<dbReference type="InterPro" id="IPR019405">
    <property type="entry name" value="Lactonase_7-beta_prop"/>
</dbReference>
<proteinExistence type="inferred from homology"/>
<organism evidence="3 4">
    <name type="scientific">Endobacterium cereale</name>
    <dbReference type="NCBI Taxonomy" id="2663029"/>
    <lineage>
        <taxon>Bacteria</taxon>
        <taxon>Pseudomonadati</taxon>
        <taxon>Pseudomonadota</taxon>
        <taxon>Alphaproteobacteria</taxon>
        <taxon>Hyphomicrobiales</taxon>
        <taxon>Rhizobiaceae</taxon>
        <taxon>Endobacterium</taxon>
    </lineage>
</organism>
<sequence>MKRNFIYVGNAASNDISVFLLSEDGHAELVQTLPFAGITAVGNATPIAVSPDQKFLYVGIRAAPFKVLAFEIDPATGHLLQIGRAALADSMAYLSTDRSGRFLFSASYGGNVISVNSIDDNGVAEDPVQVIETGLNAHAILPSPDNRFVFASNLGSDQVLVFRFNENTGVISDGDPQRIAFEAKSGPRHFVFSPDGQFTFAITEYSAEVIAFAYDAAGGSWKKLDAAGILPADFDGVSASADIHITPDSRFIYASERMSSTLKLLHFDAASGKLQTRESIVTEKQPRGFTIDPTGRFLLAVGELSHRMTIYSISSATGALQAVASYPTGRQPNWVEVIGFE</sequence>
<dbReference type="InterPro" id="IPR015943">
    <property type="entry name" value="WD40/YVTN_repeat-like_dom_sf"/>
</dbReference>
<keyword evidence="4" id="KW-1185">Reference proteome</keyword>
<dbReference type="AlphaFoldDB" id="A0A6A8A5F6"/>
<dbReference type="Gene3D" id="2.130.10.10">
    <property type="entry name" value="YVTN repeat-like/Quinoprotein amine dehydrogenase"/>
    <property type="match status" value="1"/>
</dbReference>